<reference evidence="18" key="2">
    <citation type="submission" date="2025-08" db="UniProtKB">
        <authorList>
            <consortium name="Ensembl"/>
        </authorList>
    </citation>
    <scope>IDENTIFICATION</scope>
</reference>
<reference evidence="18" key="1">
    <citation type="submission" date="2020-10" db="EMBL/GenBank/DDBJ databases">
        <title>Catharus ustulatus (Swainson's thrush) genome, bCatUst1, primary haplotype v2.</title>
        <authorList>
            <person name="Delmore K."/>
            <person name="Vafadar M."/>
            <person name="Formenti G."/>
            <person name="Chow W."/>
            <person name="Pelan S."/>
            <person name="Howe K."/>
            <person name="Rhie A."/>
            <person name="Mountcastle J."/>
            <person name="Haase B."/>
            <person name="Fedrigo O."/>
            <person name="Jarvis E.D."/>
        </authorList>
    </citation>
    <scope>NUCLEOTIDE SEQUENCE [LARGE SCALE GENOMIC DNA]</scope>
</reference>
<dbReference type="EC" id="6.2.1.3" evidence="11"/>
<feature type="domain" description="AMP-binding enzyme C-terminal" evidence="17">
    <location>
        <begin position="1041"/>
        <end position="1117"/>
    </location>
</feature>
<feature type="transmembrane region" description="Helical" evidence="15">
    <location>
        <begin position="531"/>
        <end position="552"/>
    </location>
</feature>
<dbReference type="Pfam" id="PF00501">
    <property type="entry name" value="AMP-binding"/>
    <property type="match status" value="1"/>
</dbReference>
<dbReference type="Gene3D" id="3.40.50.12780">
    <property type="entry name" value="N-terminal domain of ligase-like"/>
    <property type="match status" value="1"/>
</dbReference>
<feature type="transmembrane region" description="Helical" evidence="15">
    <location>
        <begin position="236"/>
        <end position="261"/>
    </location>
</feature>
<dbReference type="PANTHER" id="PTHR43107">
    <property type="entry name" value="LONG-CHAIN FATTY ACID TRANSPORT PROTEIN"/>
    <property type="match status" value="1"/>
</dbReference>
<dbReference type="SUPFAM" id="SSF56801">
    <property type="entry name" value="Acetyl-CoA synthetase-like"/>
    <property type="match status" value="1"/>
</dbReference>
<name>A0A8C3VLX3_CATUS</name>
<feature type="transmembrane region" description="Helical" evidence="15">
    <location>
        <begin position="211"/>
        <end position="230"/>
    </location>
</feature>
<accession>A0A8C3VLX3</accession>
<sequence>MGCCSSAAQSSKREWKPLEDHSCTDVPWLLLFILFCVGMGFICGFSIATGATARLLSGYDSYGNICGQKNVKVEGIVNSGLDLTQKKYVFFLDPCNIDLVHQKIKSIALCVSACPRKELKTLADIQKFAETNGSTLCSYELQPSEYTTDPRAAKLCPKYPVPESAPIPFFHRCAPVNISCYAKFAEALITFVSDSSVLHRLISGVMTSKEIIMGLCLLSLVLSMILMVIIRYISRVLVWILTILVILGSLGGTGVLWWLYAKQRISAGALESQIAKDNLQALLIYAIAATVFTVIMFLIVLIMRKRVALTIALFHVAGKVFIHLPLLVFQPFWTFFVLILFWTYWITVLLFLGTTGSPVPNEEGFVEFRMTGPLKYMWWYHVVGLIWISEFILACQQMTVAGAVVTYYFTREKRNLPFTPILASVNRLVCYHLGTVAKGSFIITLVKIPRMMLMYIHTQLKGKENACARCMLKACICCLWCLEKCLTYLNQNAYTATAINSTNFCTSAKDAFVILVENALRVAAINTVGDFMLFLGKVLIVCSTGLAGVMLLNYQRDYTIWVLPLIIVCLFAFLVAHCFLSIYEMVVDVLFLCFAIDTKYNDGSPGREFYMDKVLMEFVENSRKSMKEAGRGGGAEGRELKPMFMSCLGFLHAFKIFLFMLHLRLHQNILYKGFILRFYFSSLISSLCMNDDLFFRAMQVCIPLTDLLGTLEEILPKLQKDVSVWIMAKDSGFPGVHTLLDKIEAASEEPVPVNRCSANNLKSAVLYIFTSGTTGLPKAAVISHLQILKGAAGLWAFGATSEDIIYITLPLYHSAASLLGIGGCIELGATCVLKKKFSASQFWSDCRRYNVTVIQYIGELCRYLCNQPVKEGEKNHKVRLAVGNGVRNDVWREFLDRFGAVKICEFYGATEGNICFMNHTGKIGSVGRTNFFYKLFFPFDLIKYDFQKDEPIRNKHGWCEKVKKGEAGLLISKVNAKNPFFGYAGNKRHTEKKLLCEVFKKGDLYFNTGDLMVQDHDNFLYFWDRTGDTFRWKGENVATTEVSDVIVMLDFIQEANVYGVSVPDHEGKAGMASLILKHNASLDLEQMYKQVVTYLPSYACPLFLRVQEKMEMTGTFKQQKFRLVDEGFNPSSITDPLYFLDNSKKAYVSLTKELHEMILSGKMKL</sequence>
<dbReference type="InterPro" id="IPR042099">
    <property type="entry name" value="ANL_N_sf"/>
</dbReference>
<feature type="transmembrane region" description="Helical" evidence="15">
    <location>
        <begin position="26"/>
        <end position="48"/>
    </location>
</feature>
<evidence type="ECO:0000256" key="5">
    <source>
        <dbReference type="ARBA" id="ARBA00022692"/>
    </source>
</evidence>
<dbReference type="GO" id="GO:0005886">
    <property type="term" value="C:plasma membrane"/>
    <property type="evidence" value="ECO:0007669"/>
    <property type="project" value="TreeGrafter"/>
</dbReference>
<feature type="transmembrane region" description="Helical" evidence="15">
    <location>
        <begin position="308"/>
        <end position="328"/>
    </location>
</feature>
<evidence type="ECO:0000313" key="18">
    <source>
        <dbReference type="Ensembl" id="ENSCUSP00005028104.1"/>
    </source>
</evidence>
<feature type="transmembrane region" description="Helical" evidence="15">
    <location>
        <begin position="376"/>
        <end position="409"/>
    </location>
</feature>
<dbReference type="Proteomes" id="UP000694563">
    <property type="component" value="Chromosome Z"/>
</dbReference>
<evidence type="ECO:0000256" key="3">
    <source>
        <dbReference type="ARBA" id="ARBA00007168"/>
    </source>
</evidence>
<keyword evidence="8" id="KW-0445">Lipid transport</keyword>
<keyword evidence="10 15" id="KW-0472">Membrane</keyword>
<evidence type="ECO:0000313" key="19">
    <source>
        <dbReference type="Proteomes" id="UP000694563"/>
    </source>
</evidence>
<feature type="transmembrane region" description="Helical" evidence="15">
    <location>
        <begin position="282"/>
        <end position="302"/>
    </location>
</feature>
<dbReference type="GO" id="GO:0044539">
    <property type="term" value="P:long-chain fatty acid import into cell"/>
    <property type="evidence" value="ECO:0007669"/>
    <property type="project" value="TreeGrafter"/>
</dbReference>
<evidence type="ECO:0000259" key="16">
    <source>
        <dbReference type="Pfam" id="PF00501"/>
    </source>
</evidence>
<feature type="transmembrane region" description="Helical" evidence="15">
    <location>
        <begin position="335"/>
        <end position="356"/>
    </location>
</feature>
<evidence type="ECO:0000259" key="17">
    <source>
        <dbReference type="Pfam" id="PF13193"/>
    </source>
</evidence>
<feature type="transmembrane region" description="Helical" evidence="15">
    <location>
        <begin position="558"/>
        <end position="580"/>
    </location>
</feature>
<comment type="similarity">
    <text evidence="3">Belongs to the CTL (choline transporter-like) family.</text>
</comment>
<dbReference type="InterPro" id="IPR020845">
    <property type="entry name" value="AMP-binding_CS"/>
</dbReference>
<dbReference type="PROSITE" id="PS00455">
    <property type="entry name" value="AMP_BINDING"/>
    <property type="match status" value="1"/>
</dbReference>
<dbReference type="GO" id="GO:0005789">
    <property type="term" value="C:endoplasmic reticulum membrane"/>
    <property type="evidence" value="ECO:0007669"/>
    <property type="project" value="TreeGrafter"/>
</dbReference>
<keyword evidence="19" id="KW-1185">Reference proteome</keyword>
<evidence type="ECO:0000256" key="6">
    <source>
        <dbReference type="ARBA" id="ARBA00022832"/>
    </source>
</evidence>
<comment type="subcellular location">
    <subcellularLocation>
        <location evidence="1">Membrane</location>
        <topology evidence="1">Multi-pass membrane protein</topology>
    </subcellularLocation>
</comment>
<keyword evidence="7 15" id="KW-1133">Transmembrane helix</keyword>
<dbReference type="InterPro" id="IPR007603">
    <property type="entry name" value="Choline_transptr-like"/>
</dbReference>
<evidence type="ECO:0000256" key="15">
    <source>
        <dbReference type="SAM" id="Phobius"/>
    </source>
</evidence>
<dbReference type="InterPro" id="IPR025110">
    <property type="entry name" value="AMP-bd_C"/>
</dbReference>
<dbReference type="PANTHER" id="PTHR43107:SF10">
    <property type="entry name" value="LONG-CHAIN FATTY ACID TRANSPORT PROTEIN 6"/>
    <property type="match status" value="1"/>
</dbReference>
<evidence type="ECO:0000256" key="14">
    <source>
        <dbReference type="ARBA" id="ARBA00048666"/>
    </source>
</evidence>
<evidence type="ECO:0000256" key="13">
    <source>
        <dbReference type="ARBA" id="ARBA00041297"/>
    </source>
</evidence>
<keyword evidence="5 15" id="KW-0812">Transmembrane</keyword>
<evidence type="ECO:0000256" key="9">
    <source>
        <dbReference type="ARBA" id="ARBA00023098"/>
    </source>
</evidence>
<gene>
    <name evidence="18" type="primary">SLC27A6</name>
</gene>
<dbReference type="GO" id="GO:0005324">
    <property type="term" value="F:long-chain fatty acid transmembrane transporter activity"/>
    <property type="evidence" value="ECO:0007669"/>
    <property type="project" value="TreeGrafter"/>
</dbReference>
<protein>
    <recommendedName>
        <fullName evidence="11">long-chain-fatty-acid--CoA ligase</fullName>
        <ecNumber evidence="11">6.2.1.3</ecNumber>
    </recommendedName>
    <alternativeName>
        <fullName evidence="13">Long-chain-fatty-acid--CoA ligase</fullName>
    </alternativeName>
</protein>
<dbReference type="InterPro" id="IPR045851">
    <property type="entry name" value="AMP-bd_C_sf"/>
</dbReference>
<evidence type="ECO:0000256" key="7">
    <source>
        <dbReference type="ARBA" id="ARBA00022989"/>
    </source>
</evidence>
<keyword evidence="4" id="KW-0436">Ligase</keyword>
<dbReference type="Pfam" id="PF04515">
    <property type="entry name" value="Choline_transpo"/>
    <property type="match status" value="1"/>
</dbReference>
<comment type="catalytic activity">
    <reaction evidence="12">
        <text>a very long-chain fatty acid + ATP + CoA = a very long-chain fatty acyl-CoA + AMP + diphosphate</text>
        <dbReference type="Rhea" id="RHEA:54536"/>
        <dbReference type="ChEBI" id="CHEBI:30616"/>
        <dbReference type="ChEBI" id="CHEBI:33019"/>
        <dbReference type="ChEBI" id="CHEBI:57287"/>
        <dbReference type="ChEBI" id="CHEBI:58950"/>
        <dbReference type="ChEBI" id="CHEBI:138261"/>
        <dbReference type="ChEBI" id="CHEBI:456215"/>
    </reaction>
    <physiologicalReaction direction="left-to-right" evidence="12">
        <dbReference type="Rhea" id="RHEA:54537"/>
    </physiologicalReaction>
</comment>
<dbReference type="Ensembl" id="ENSCUST00005029082.1">
    <property type="protein sequence ID" value="ENSCUSP00005028104.1"/>
    <property type="gene ID" value="ENSCUSG00005017245.1"/>
</dbReference>
<comment type="similarity">
    <text evidence="2">Belongs to the ATP-dependent AMP-binding enzyme family.</text>
</comment>
<evidence type="ECO:0000256" key="4">
    <source>
        <dbReference type="ARBA" id="ARBA00022598"/>
    </source>
</evidence>
<dbReference type="Gene3D" id="3.30.300.30">
    <property type="match status" value="1"/>
</dbReference>
<keyword evidence="8" id="KW-0813">Transport</keyword>
<comment type="catalytic activity">
    <reaction evidence="14">
        <text>tetracosanoate + ATP + CoA = tetracosanoyl-CoA + AMP + diphosphate</text>
        <dbReference type="Rhea" id="RHEA:33639"/>
        <dbReference type="ChEBI" id="CHEBI:30616"/>
        <dbReference type="ChEBI" id="CHEBI:31014"/>
        <dbReference type="ChEBI" id="CHEBI:33019"/>
        <dbReference type="ChEBI" id="CHEBI:57287"/>
        <dbReference type="ChEBI" id="CHEBI:65052"/>
        <dbReference type="ChEBI" id="CHEBI:456215"/>
    </reaction>
    <physiologicalReaction direction="left-to-right" evidence="14">
        <dbReference type="Rhea" id="RHEA:33640"/>
    </physiologicalReaction>
</comment>
<dbReference type="Pfam" id="PF13193">
    <property type="entry name" value="AMP-binding_C"/>
    <property type="match status" value="1"/>
</dbReference>
<proteinExistence type="inferred from homology"/>
<evidence type="ECO:0000256" key="12">
    <source>
        <dbReference type="ARBA" id="ARBA00036527"/>
    </source>
</evidence>
<organism evidence="18 19">
    <name type="scientific">Catharus ustulatus</name>
    <name type="common">Russet-backed thrush</name>
    <name type="synonym">Hylocichla ustulatus</name>
    <dbReference type="NCBI Taxonomy" id="91951"/>
    <lineage>
        <taxon>Eukaryota</taxon>
        <taxon>Metazoa</taxon>
        <taxon>Chordata</taxon>
        <taxon>Craniata</taxon>
        <taxon>Vertebrata</taxon>
        <taxon>Euteleostomi</taxon>
        <taxon>Archelosauria</taxon>
        <taxon>Archosauria</taxon>
        <taxon>Dinosauria</taxon>
        <taxon>Saurischia</taxon>
        <taxon>Theropoda</taxon>
        <taxon>Coelurosauria</taxon>
        <taxon>Aves</taxon>
        <taxon>Neognathae</taxon>
        <taxon>Neoaves</taxon>
        <taxon>Telluraves</taxon>
        <taxon>Australaves</taxon>
        <taxon>Passeriformes</taxon>
        <taxon>Turdidae</taxon>
        <taxon>Catharus</taxon>
    </lineage>
</organism>
<dbReference type="FunFam" id="3.30.300.30:FF:000002">
    <property type="entry name" value="Long-chain fatty acid transport protein 1"/>
    <property type="match status" value="1"/>
</dbReference>
<evidence type="ECO:0000256" key="8">
    <source>
        <dbReference type="ARBA" id="ARBA00023055"/>
    </source>
</evidence>
<reference evidence="18" key="3">
    <citation type="submission" date="2025-09" db="UniProtKB">
        <authorList>
            <consortium name="Ensembl"/>
        </authorList>
    </citation>
    <scope>IDENTIFICATION</scope>
</reference>
<evidence type="ECO:0000256" key="1">
    <source>
        <dbReference type="ARBA" id="ARBA00004141"/>
    </source>
</evidence>
<feature type="domain" description="AMP-dependent synthetase/ligase" evidence="16">
    <location>
        <begin position="735"/>
        <end position="929"/>
    </location>
</feature>
<evidence type="ECO:0000256" key="10">
    <source>
        <dbReference type="ARBA" id="ARBA00023136"/>
    </source>
</evidence>
<keyword evidence="6" id="KW-0276">Fatty acid metabolism</keyword>
<dbReference type="InterPro" id="IPR000873">
    <property type="entry name" value="AMP-dep_synth/lig_dom"/>
</dbReference>
<evidence type="ECO:0000256" key="2">
    <source>
        <dbReference type="ARBA" id="ARBA00006432"/>
    </source>
</evidence>
<dbReference type="GO" id="GO:0004467">
    <property type="term" value="F:long-chain fatty acid-CoA ligase activity"/>
    <property type="evidence" value="ECO:0007669"/>
    <property type="project" value="UniProtKB-EC"/>
</dbReference>
<evidence type="ECO:0000256" key="11">
    <source>
        <dbReference type="ARBA" id="ARBA00026121"/>
    </source>
</evidence>
<dbReference type="AlphaFoldDB" id="A0A8C3VLX3"/>
<keyword evidence="9" id="KW-0443">Lipid metabolism</keyword>